<evidence type="ECO:0000313" key="3">
    <source>
        <dbReference type="EMBL" id="MBB4842785.1"/>
    </source>
</evidence>
<dbReference type="InterPro" id="IPR050640">
    <property type="entry name" value="Bact_2-comp_sensor_kinase"/>
</dbReference>
<name>A0A840L7Z4_9BURK</name>
<protein>
    <submittedName>
        <fullName evidence="3">Signal transduction histidine kinase</fullName>
    </submittedName>
</protein>
<feature type="transmembrane region" description="Helical" evidence="1">
    <location>
        <begin position="97"/>
        <end position="114"/>
    </location>
</feature>
<dbReference type="Pfam" id="PF06580">
    <property type="entry name" value="His_kinase"/>
    <property type="match status" value="1"/>
</dbReference>
<evidence type="ECO:0000313" key="4">
    <source>
        <dbReference type="Proteomes" id="UP000562027"/>
    </source>
</evidence>
<dbReference type="EMBL" id="JACHLP010000002">
    <property type="protein sequence ID" value="MBB4842785.1"/>
    <property type="molecule type" value="Genomic_DNA"/>
</dbReference>
<keyword evidence="1" id="KW-0812">Transmembrane</keyword>
<dbReference type="GO" id="GO:0000155">
    <property type="term" value="F:phosphorelay sensor kinase activity"/>
    <property type="evidence" value="ECO:0007669"/>
    <property type="project" value="InterPro"/>
</dbReference>
<dbReference type="InterPro" id="IPR036890">
    <property type="entry name" value="HATPase_C_sf"/>
</dbReference>
<keyword evidence="1" id="KW-1133">Transmembrane helix</keyword>
<dbReference type="Pfam" id="PF02518">
    <property type="entry name" value="HATPase_c"/>
    <property type="match status" value="1"/>
</dbReference>
<dbReference type="SUPFAM" id="SSF55874">
    <property type="entry name" value="ATPase domain of HSP90 chaperone/DNA topoisomerase II/histidine kinase"/>
    <property type="match status" value="1"/>
</dbReference>
<keyword evidence="3" id="KW-0418">Kinase</keyword>
<organism evidence="3 4">
    <name type="scientific">Roseateles oligotrophus</name>
    <dbReference type="NCBI Taxonomy" id="1769250"/>
    <lineage>
        <taxon>Bacteria</taxon>
        <taxon>Pseudomonadati</taxon>
        <taxon>Pseudomonadota</taxon>
        <taxon>Betaproteobacteria</taxon>
        <taxon>Burkholderiales</taxon>
        <taxon>Sphaerotilaceae</taxon>
        <taxon>Roseateles</taxon>
    </lineage>
</organism>
<keyword evidence="1" id="KW-0472">Membrane</keyword>
<dbReference type="PANTHER" id="PTHR34220">
    <property type="entry name" value="SENSOR HISTIDINE KINASE YPDA"/>
    <property type="match status" value="1"/>
</dbReference>
<gene>
    <name evidence="3" type="ORF">HNP55_001300</name>
</gene>
<reference evidence="3 4" key="1">
    <citation type="submission" date="2020-08" db="EMBL/GenBank/DDBJ databases">
        <title>Functional genomics of gut bacteria from endangered species of beetles.</title>
        <authorList>
            <person name="Carlos-Shanley C."/>
        </authorList>
    </citation>
    <scope>NUCLEOTIDE SEQUENCE [LARGE SCALE GENOMIC DNA]</scope>
    <source>
        <strain evidence="3 4">S00239</strain>
    </source>
</reference>
<dbReference type="SMART" id="SM00387">
    <property type="entry name" value="HATPase_c"/>
    <property type="match status" value="1"/>
</dbReference>
<dbReference type="InterPro" id="IPR010559">
    <property type="entry name" value="Sig_transdc_His_kin_internal"/>
</dbReference>
<evidence type="ECO:0000256" key="1">
    <source>
        <dbReference type="SAM" id="Phobius"/>
    </source>
</evidence>
<dbReference type="Proteomes" id="UP000562027">
    <property type="component" value="Unassembled WGS sequence"/>
</dbReference>
<dbReference type="RefSeq" id="WP_184297408.1">
    <property type="nucleotide sequence ID" value="NZ_JACHLP010000002.1"/>
</dbReference>
<feature type="transmembrane region" description="Helical" evidence="1">
    <location>
        <begin position="129"/>
        <end position="152"/>
    </location>
</feature>
<sequence>MQDTPNPRFDWALLFYPGPKRRFTPEEMQRGGQQPWPKVIDAYVALNIVLLLIPALTTLRALSWRALLVVLIFGGLLGYIGLAIARHLWRRPTRKQLNIISVAYAFAVTLPLALDKYWLPAGVTHKDLAFPLVSLLTLFIMSISAWWFLVIYRVQQIEARLRELDEQDRNLKLARRLATAQIQPHFLFNTLASVQHWVDTQDTRAGSTLRSFTAYLRATLPMFERETLSLNEELGIVRSYLEVMQARMGARLRWSTEICEGVAELPLPPGLLLTLVENAIGHGIEPALRGGSIAIRVSRPNEAQVLLEVSDDGVGLTQGSETATNGLGLKNSDERLRQLYGGRARLTLLPQQPGCLARLEIDWMQESK</sequence>
<comment type="caution">
    <text evidence="3">The sequence shown here is derived from an EMBL/GenBank/DDBJ whole genome shotgun (WGS) entry which is preliminary data.</text>
</comment>
<feature type="domain" description="Histidine kinase/HSP90-like ATPase" evidence="2">
    <location>
        <begin position="267"/>
        <end position="365"/>
    </location>
</feature>
<dbReference type="Gene3D" id="3.30.565.10">
    <property type="entry name" value="Histidine kinase-like ATPase, C-terminal domain"/>
    <property type="match status" value="1"/>
</dbReference>
<dbReference type="PANTHER" id="PTHR34220:SF9">
    <property type="entry name" value="SIGNAL TRANSDUCTION HISTIDINE KINASE INTERNAL REGION DOMAIN-CONTAINING PROTEIN"/>
    <property type="match status" value="1"/>
</dbReference>
<dbReference type="InterPro" id="IPR003594">
    <property type="entry name" value="HATPase_dom"/>
</dbReference>
<feature type="transmembrane region" description="Helical" evidence="1">
    <location>
        <begin position="39"/>
        <end position="56"/>
    </location>
</feature>
<proteinExistence type="predicted"/>
<dbReference type="AlphaFoldDB" id="A0A840L7Z4"/>
<keyword evidence="4" id="KW-1185">Reference proteome</keyword>
<evidence type="ECO:0000259" key="2">
    <source>
        <dbReference type="SMART" id="SM00387"/>
    </source>
</evidence>
<accession>A0A840L7Z4</accession>
<feature type="transmembrane region" description="Helical" evidence="1">
    <location>
        <begin position="62"/>
        <end position="85"/>
    </location>
</feature>
<keyword evidence="3" id="KW-0808">Transferase</keyword>
<dbReference type="GO" id="GO:0016020">
    <property type="term" value="C:membrane"/>
    <property type="evidence" value="ECO:0007669"/>
    <property type="project" value="InterPro"/>
</dbReference>